<accession>A0AAV4Q0R3</accession>
<dbReference type="EMBL" id="BPLR01005458">
    <property type="protein sequence ID" value="GIY02590.1"/>
    <property type="molecule type" value="Genomic_DNA"/>
</dbReference>
<keyword evidence="2" id="KW-1185">Reference proteome</keyword>
<gene>
    <name evidence="1" type="ORF">CEXT_301561</name>
</gene>
<evidence type="ECO:0000313" key="2">
    <source>
        <dbReference type="Proteomes" id="UP001054945"/>
    </source>
</evidence>
<proteinExistence type="predicted"/>
<sequence>MALTHSCSADRLVLKMLIDKQDFKYYGKETKWLDQFVLELKSIREKLFIPKKITVEYLPVVIKGNLKILHGSFRRAVKIPTESVHFKNSLAQSRQSELSPFHWLLRQDNRKNA</sequence>
<organism evidence="1 2">
    <name type="scientific">Caerostris extrusa</name>
    <name type="common">Bark spider</name>
    <name type="synonym">Caerostris bankana</name>
    <dbReference type="NCBI Taxonomy" id="172846"/>
    <lineage>
        <taxon>Eukaryota</taxon>
        <taxon>Metazoa</taxon>
        <taxon>Ecdysozoa</taxon>
        <taxon>Arthropoda</taxon>
        <taxon>Chelicerata</taxon>
        <taxon>Arachnida</taxon>
        <taxon>Araneae</taxon>
        <taxon>Araneomorphae</taxon>
        <taxon>Entelegynae</taxon>
        <taxon>Araneoidea</taxon>
        <taxon>Araneidae</taxon>
        <taxon>Caerostris</taxon>
    </lineage>
</organism>
<protein>
    <submittedName>
        <fullName evidence="1">Uncharacterized protein</fullName>
    </submittedName>
</protein>
<evidence type="ECO:0000313" key="1">
    <source>
        <dbReference type="EMBL" id="GIY02590.1"/>
    </source>
</evidence>
<name>A0AAV4Q0R3_CAEEX</name>
<dbReference type="Proteomes" id="UP001054945">
    <property type="component" value="Unassembled WGS sequence"/>
</dbReference>
<dbReference type="AlphaFoldDB" id="A0AAV4Q0R3"/>
<reference evidence="1 2" key="1">
    <citation type="submission" date="2021-06" db="EMBL/GenBank/DDBJ databases">
        <title>Caerostris extrusa draft genome.</title>
        <authorList>
            <person name="Kono N."/>
            <person name="Arakawa K."/>
        </authorList>
    </citation>
    <scope>NUCLEOTIDE SEQUENCE [LARGE SCALE GENOMIC DNA]</scope>
</reference>
<comment type="caution">
    <text evidence="1">The sequence shown here is derived from an EMBL/GenBank/DDBJ whole genome shotgun (WGS) entry which is preliminary data.</text>
</comment>